<organism evidence="1">
    <name type="scientific">uncultured Bacteroidota bacterium</name>
    <dbReference type="NCBI Taxonomy" id="152509"/>
    <lineage>
        <taxon>Bacteria</taxon>
        <taxon>Pseudomonadati</taxon>
        <taxon>Bacteroidota</taxon>
        <taxon>environmental samples</taxon>
    </lineage>
</organism>
<evidence type="ECO:0000313" key="1">
    <source>
        <dbReference type="EMBL" id="ANO58152.1"/>
    </source>
</evidence>
<reference evidence="1" key="1">
    <citation type="submission" date="2015-11" db="EMBL/GenBank/DDBJ databases">
        <title>Genomes of Abundant and Widespread Viruses from the Deep Ocean.</title>
        <authorList>
            <person name="Mizuno C.M."/>
            <person name="Ghai R."/>
            <person name="Saghai A."/>
            <person name="Lopez-Garcia P."/>
            <person name="Rodriguez-Valera F."/>
        </authorList>
    </citation>
    <scope>NUCLEOTIDE SEQUENCE</scope>
</reference>
<name>A0A1B0Z1S8_9BACT</name>
<dbReference type="AlphaFoldDB" id="A0A1B0Z1S8"/>
<proteinExistence type="predicted"/>
<dbReference type="EMBL" id="KT997799">
    <property type="protein sequence ID" value="ANO58152.1"/>
    <property type="molecule type" value="Genomic_DNA"/>
</dbReference>
<protein>
    <submittedName>
        <fullName evidence="1">Uncharacterized protein</fullName>
    </submittedName>
</protein>
<accession>A0A1B0Z1S8</accession>
<sequence length="115" mass="13500">MENMKLKNDNGEIVEYNSGQKILDDLYLNMDKTEIDENLQNFNIEFEVIPDQVAINTSQRDHFAIVSILVNEDRKYQYLVGPDLDLEQFEKLDQSQMPEMIKGQVREAYQLIQAK</sequence>